<proteinExistence type="predicted"/>
<organism evidence="3">
    <name type="scientific">uncultured Desulfobacteraceae bacterium</name>
    <dbReference type="NCBI Taxonomy" id="218296"/>
    <lineage>
        <taxon>Bacteria</taxon>
        <taxon>Pseudomonadati</taxon>
        <taxon>Thermodesulfobacteriota</taxon>
        <taxon>Desulfobacteria</taxon>
        <taxon>Desulfobacterales</taxon>
        <taxon>Desulfobacteraceae</taxon>
        <taxon>environmental samples</taxon>
    </lineage>
</organism>
<feature type="compositionally biased region" description="Basic residues" evidence="1">
    <location>
        <begin position="324"/>
        <end position="335"/>
    </location>
</feature>
<dbReference type="GO" id="GO:0016758">
    <property type="term" value="F:hexosyltransferase activity"/>
    <property type="evidence" value="ECO:0007669"/>
    <property type="project" value="UniProtKB-ARBA"/>
</dbReference>
<dbReference type="EMBL" id="CAACVI010000045">
    <property type="protein sequence ID" value="VEN74998.1"/>
    <property type="molecule type" value="Genomic_DNA"/>
</dbReference>
<dbReference type="PANTHER" id="PTHR22916">
    <property type="entry name" value="GLYCOSYLTRANSFERASE"/>
    <property type="match status" value="1"/>
</dbReference>
<dbReference type="AlphaFoldDB" id="A0A484HN61"/>
<dbReference type="InterPro" id="IPR001173">
    <property type="entry name" value="Glyco_trans_2-like"/>
</dbReference>
<accession>A0A484HN61</accession>
<reference evidence="3" key="1">
    <citation type="submission" date="2019-01" db="EMBL/GenBank/DDBJ databases">
        <authorList>
            <consortium name="Genoscope - CEA"/>
            <person name="William W."/>
        </authorList>
    </citation>
    <scope>NUCLEOTIDE SEQUENCE</scope>
    <source>
        <strain evidence="3">CR-1</strain>
    </source>
</reference>
<dbReference type="Gene3D" id="3.90.550.10">
    <property type="entry name" value="Spore Coat Polysaccharide Biosynthesis Protein SpsA, Chain A"/>
    <property type="match status" value="1"/>
</dbReference>
<feature type="region of interest" description="Disordered" evidence="1">
    <location>
        <begin position="314"/>
        <end position="335"/>
    </location>
</feature>
<evidence type="ECO:0000313" key="3">
    <source>
        <dbReference type="EMBL" id="VEN74998.1"/>
    </source>
</evidence>
<dbReference type="Pfam" id="PF00535">
    <property type="entry name" value="Glycos_transf_2"/>
    <property type="match status" value="1"/>
</dbReference>
<name>A0A484HN61_9BACT</name>
<sequence>MRKDKMAKKNSPKVSVGMPVYNGEEHISHALDSILGQTFGDFELIICDNASTDATWEICRDYEKRDRRILCLRNSVNLGAAPNYNRVFAASSGRYFKWAAHDDVLCPDFFEKCVAALDAAPDAALCRSRVEYIDEKGKSLGVYDSPLKGSDSSSPSRRFAALVLNEHPSNDFFGLIRRKFLEGSLLHGSYHGADRALLAELALCGRLIQIREPLLRMRERPDRYTRSMRLPRERAAWHDSKQSKRPGLPLLRCFADFLRAAFRRADDRVVSFKCLWHLARWWFVNWNFLRMATEMIGLVYPNVIPMAEDFKRKRFGPPQGPLALKKKKQKTTGSP</sequence>
<dbReference type="SUPFAM" id="SSF53448">
    <property type="entry name" value="Nucleotide-diphospho-sugar transferases"/>
    <property type="match status" value="1"/>
</dbReference>
<evidence type="ECO:0000256" key="1">
    <source>
        <dbReference type="SAM" id="MobiDB-lite"/>
    </source>
</evidence>
<gene>
    <name evidence="3" type="ORF">EPICR_50280</name>
</gene>
<dbReference type="InterPro" id="IPR029044">
    <property type="entry name" value="Nucleotide-diphossugar_trans"/>
</dbReference>
<feature type="domain" description="Glycosyltransferase 2-like" evidence="2">
    <location>
        <begin position="15"/>
        <end position="149"/>
    </location>
</feature>
<evidence type="ECO:0000259" key="2">
    <source>
        <dbReference type="Pfam" id="PF00535"/>
    </source>
</evidence>
<keyword evidence="3" id="KW-0808">Transferase</keyword>
<protein>
    <submittedName>
        <fullName evidence="3">Glycosyltransferase family 2 protein</fullName>
    </submittedName>
</protein>
<dbReference type="PANTHER" id="PTHR22916:SF56">
    <property type="entry name" value="GLYCOSYL TRANSFERASE"/>
    <property type="match status" value="1"/>
</dbReference>